<evidence type="ECO:0000313" key="1">
    <source>
        <dbReference type="EMBL" id="KAK7861290.1"/>
    </source>
</evidence>
<reference evidence="1" key="1">
    <citation type="submission" date="2017-12" db="EMBL/GenBank/DDBJ databases">
        <authorList>
            <person name="Barbosa P."/>
            <person name="Usie A."/>
            <person name="Ramos A.M."/>
        </authorList>
    </citation>
    <scope>NUCLEOTIDE SEQUENCE</scope>
    <source>
        <strain evidence="1">HL8</strain>
        <tissue evidence="1">Leaves</tissue>
    </source>
</reference>
<name>A0AAW0MCG9_QUESU</name>
<comment type="caution">
    <text evidence="1">The sequence shown here is derived from an EMBL/GenBank/DDBJ whole genome shotgun (WGS) entry which is preliminary data.</text>
</comment>
<dbReference type="PANTHER" id="PTHR33116:SF86">
    <property type="entry name" value="REVERSE TRANSCRIPTASE DOMAIN-CONTAINING PROTEIN"/>
    <property type="match status" value="1"/>
</dbReference>
<gene>
    <name evidence="1" type="ORF">CFP56_011399</name>
</gene>
<reference evidence="1" key="3">
    <citation type="submission" date="2023-07" db="EMBL/GenBank/DDBJ databases">
        <title>An improved reference 1 genome and first organelle genomes of Quercus suber.</title>
        <authorList>
            <consortium name="Genosuber Consortium"/>
            <person name="Usie A."/>
            <person name="Serra O."/>
            <person name="Barros P."/>
        </authorList>
    </citation>
    <scope>NUCLEOTIDE SEQUENCE</scope>
    <source>
        <strain evidence="1">HL8</strain>
        <tissue evidence="1">Leaves</tissue>
    </source>
</reference>
<organism evidence="1">
    <name type="scientific">Quercus suber</name>
    <name type="common">Cork oak</name>
    <dbReference type="NCBI Taxonomy" id="58331"/>
    <lineage>
        <taxon>Eukaryota</taxon>
        <taxon>Viridiplantae</taxon>
        <taxon>Streptophyta</taxon>
        <taxon>Embryophyta</taxon>
        <taxon>Tracheophyta</taxon>
        <taxon>Spermatophyta</taxon>
        <taxon>Magnoliopsida</taxon>
        <taxon>eudicotyledons</taxon>
        <taxon>Gunneridae</taxon>
        <taxon>Pentapetalae</taxon>
        <taxon>rosids</taxon>
        <taxon>fabids</taxon>
        <taxon>Fagales</taxon>
        <taxon>Fagaceae</taxon>
        <taxon>Quercus</taxon>
    </lineage>
</organism>
<dbReference type="AlphaFoldDB" id="A0AAW0MCG9"/>
<sequence>MGFPLKQPGSSSQDYNYILDRVKQKLAGWKANMLSLAGRTVLIQTSSVAIPAYVMQCSQLPCKVLDGIDRVNQNFLWGSSEGGKKIHWVGWQKVTKTKEEGGLGLQLARGRNTTLLAKLNSRLHTEREAPWAQVLVKKYCSPRRLNNVNANKLPCLATWKVIKKGMETFNKRKQMDGG</sequence>
<reference evidence="1" key="2">
    <citation type="journal article" date="2018" name="Sci. Data">
        <title>The draft genome sequence of cork oak.</title>
        <authorList>
            <person name="Ramos A.M."/>
            <person name="Usie A."/>
            <person name="Barbosa P."/>
            <person name="Barros P.M."/>
            <person name="Capote T."/>
            <person name="Chaves I."/>
            <person name="Simoes F."/>
            <person name="Abreu I."/>
            <person name="Carrasquinho I."/>
            <person name="Faro C."/>
            <person name="Guimaraes J.B."/>
            <person name="Mendonca D."/>
            <person name="Nobrega F."/>
            <person name="Rodrigues L."/>
            <person name="Saibo N.J.M."/>
            <person name="Varela M.C."/>
            <person name="Egas C."/>
            <person name="Matos J."/>
            <person name="Miguel C.M."/>
            <person name="Oliveira M.M."/>
            <person name="Ricardo C.P."/>
            <person name="Goncalves S."/>
        </authorList>
    </citation>
    <scope>NUCLEOTIDE SEQUENCE [LARGE SCALE GENOMIC DNA]</scope>
    <source>
        <strain evidence="1">HL8</strain>
    </source>
</reference>
<proteinExistence type="predicted"/>
<dbReference type="PANTHER" id="PTHR33116">
    <property type="entry name" value="REVERSE TRANSCRIPTASE ZINC-BINDING DOMAIN-CONTAINING PROTEIN-RELATED-RELATED"/>
    <property type="match status" value="1"/>
</dbReference>
<protein>
    <submittedName>
        <fullName evidence="1">Ribonuclease h protein</fullName>
    </submittedName>
</protein>
<dbReference type="EMBL" id="PKMF04000002">
    <property type="protein sequence ID" value="KAK7861290.1"/>
    <property type="molecule type" value="Genomic_DNA"/>
</dbReference>
<accession>A0AAW0MCG9</accession>